<dbReference type="RefSeq" id="WP_151146287.1">
    <property type="nucleotide sequence ID" value="NZ_WAGX01000005.1"/>
</dbReference>
<dbReference type="Proteomes" id="UP000461768">
    <property type="component" value="Unassembled WGS sequence"/>
</dbReference>
<dbReference type="SUPFAM" id="SSF56281">
    <property type="entry name" value="Metallo-hydrolase/oxidoreductase"/>
    <property type="match status" value="1"/>
</dbReference>
<feature type="domain" description="Metallo-beta-lactamase" evidence="2">
    <location>
        <begin position="51"/>
        <end position="238"/>
    </location>
</feature>
<keyword evidence="1" id="KW-0472">Membrane</keyword>
<name>A0A7V7QLB8_9FIRM</name>
<keyword evidence="3" id="KW-0378">Hydrolase</keyword>
<dbReference type="Pfam" id="PF00753">
    <property type="entry name" value="Lactamase_B"/>
    <property type="match status" value="1"/>
</dbReference>
<dbReference type="CDD" id="cd07731">
    <property type="entry name" value="ComA-like_MBL-fold"/>
    <property type="match status" value="1"/>
</dbReference>
<dbReference type="EMBL" id="WAGX01000005">
    <property type="protein sequence ID" value="KAB1438591.1"/>
    <property type="molecule type" value="Genomic_DNA"/>
</dbReference>
<accession>A0A7V7QLB8</accession>
<reference evidence="3 4" key="1">
    <citation type="submission" date="2019-09" db="EMBL/GenBank/DDBJ databases">
        <authorList>
            <person name="Valk L.C."/>
        </authorList>
    </citation>
    <scope>NUCLEOTIDE SEQUENCE [LARGE SCALE GENOMIC DNA]</scope>
    <source>
        <strain evidence="3">GalUA</strain>
    </source>
</reference>
<organism evidence="3 4">
    <name type="scientific">Candidatus Galacturonatibacter soehngenii</name>
    <dbReference type="NCBI Taxonomy" id="2307010"/>
    <lineage>
        <taxon>Bacteria</taxon>
        <taxon>Bacillati</taxon>
        <taxon>Bacillota</taxon>
        <taxon>Clostridia</taxon>
        <taxon>Lachnospirales</taxon>
        <taxon>Lachnospiraceae</taxon>
        <taxon>Candidatus Galacturonatibacter</taxon>
    </lineage>
</organism>
<keyword evidence="4" id="KW-1185">Reference proteome</keyword>
<dbReference type="AlphaFoldDB" id="A0A7V7QLB8"/>
<dbReference type="InterPro" id="IPR052159">
    <property type="entry name" value="Competence_DNA_uptake"/>
</dbReference>
<reference evidence="3 4" key="2">
    <citation type="submission" date="2020-02" db="EMBL/GenBank/DDBJ databases">
        <title>Candidatus Galacturonibacter soehngenii shows hetero-acetogenic catabolism of galacturonic acid but lacks a canonical carbon monoxide dehydrogenase/acetyl-CoA synthase complex.</title>
        <authorList>
            <person name="Diender M."/>
            <person name="Stouten G.R."/>
            <person name="Petersen J.F."/>
            <person name="Nielsen P.H."/>
            <person name="Dueholm M.S."/>
            <person name="Pronk J.T."/>
            <person name="Van Loosdrecht M.C.M."/>
        </authorList>
    </citation>
    <scope>NUCLEOTIDE SEQUENCE [LARGE SCALE GENOMIC DNA]</scope>
    <source>
        <strain evidence="3">GalUA</strain>
    </source>
</reference>
<dbReference type="SMART" id="SM00849">
    <property type="entry name" value="Lactamase_B"/>
    <property type="match status" value="1"/>
</dbReference>
<keyword evidence="1" id="KW-1133">Transmembrane helix</keyword>
<evidence type="ECO:0000313" key="3">
    <source>
        <dbReference type="EMBL" id="KAB1438591.1"/>
    </source>
</evidence>
<dbReference type="InterPro" id="IPR001279">
    <property type="entry name" value="Metallo-B-lactamas"/>
</dbReference>
<dbReference type="PANTHER" id="PTHR30619:SF1">
    <property type="entry name" value="RECOMBINATION PROTEIN 2"/>
    <property type="match status" value="1"/>
</dbReference>
<dbReference type="Gene3D" id="3.60.15.10">
    <property type="entry name" value="Ribonuclease Z/Hydroxyacylglutathione hydrolase-like"/>
    <property type="match status" value="1"/>
</dbReference>
<dbReference type="InterPro" id="IPR035681">
    <property type="entry name" value="ComA-like_MBL"/>
</dbReference>
<dbReference type="InterPro" id="IPR036866">
    <property type="entry name" value="RibonucZ/Hydroxyglut_hydro"/>
</dbReference>
<gene>
    <name evidence="3" type="ORF">F7O84_13765</name>
</gene>
<evidence type="ECO:0000259" key="2">
    <source>
        <dbReference type="SMART" id="SM00849"/>
    </source>
</evidence>
<evidence type="ECO:0000256" key="1">
    <source>
        <dbReference type="SAM" id="Phobius"/>
    </source>
</evidence>
<protein>
    <submittedName>
        <fullName evidence="3">MBL fold metallo-hydrolase</fullName>
    </submittedName>
</protein>
<evidence type="ECO:0000313" key="4">
    <source>
        <dbReference type="Proteomes" id="UP000461768"/>
    </source>
</evidence>
<dbReference type="OrthoDB" id="9783680at2"/>
<sequence>MRERAKKIVILEIVVLAMLLVLWGIGQYKSDINTVTKSGSNLSVTFFDVGKGDCILIESSESAILIDTGYEENGEEIVEKLKKRGIESLQYLILTHPDKDHIGGADYIIKQLNVLEIIETDCEVDSNDYKEYKMEAAKQGVTILTLKETKEIAFGKAKIFIYPPIHVEDYEGENDFSLVTKLVYGETSFLFTGDAQENRMDEIVTQIPDIESTLLKVPHHGRWKENSEKLFRLVSPQYSIITNDKKKMYKDVKKLLKDLGSTVYETKSGDIKVISDGTKLRISQ</sequence>
<feature type="transmembrane region" description="Helical" evidence="1">
    <location>
        <begin position="7"/>
        <end position="26"/>
    </location>
</feature>
<keyword evidence="1" id="KW-0812">Transmembrane</keyword>
<comment type="caution">
    <text evidence="3">The sequence shown here is derived from an EMBL/GenBank/DDBJ whole genome shotgun (WGS) entry which is preliminary data.</text>
</comment>
<dbReference type="PANTHER" id="PTHR30619">
    <property type="entry name" value="DNA INTERNALIZATION/COMPETENCE PROTEIN COMEC/REC2"/>
    <property type="match status" value="1"/>
</dbReference>
<proteinExistence type="predicted"/>
<dbReference type="GO" id="GO:0016787">
    <property type="term" value="F:hydrolase activity"/>
    <property type="evidence" value="ECO:0007669"/>
    <property type="project" value="UniProtKB-KW"/>
</dbReference>